<protein>
    <submittedName>
        <fullName evidence="2">Uncharacterized protein</fullName>
    </submittedName>
</protein>
<dbReference type="VEuPathDB" id="FungiDB:VP01_2065g1"/>
<keyword evidence="3" id="KW-1185">Reference proteome</keyword>
<accession>A0A0L6VAJ9</accession>
<dbReference type="EMBL" id="LAVV01006910">
    <property type="protein sequence ID" value="KNZ57816.1"/>
    <property type="molecule type" value="Genomic_DNA"/>
</dbReference>
<feature type="chain" id="PRO_5013153261" evidence="1">
    <location>
        <begin position="16"/>
        <end position="101"/>
    </location>
</feature>
<reference evidence="2 3" key="1">
    <citation type="submission" date="2015-08" db="EMBL/GenBank/DDBJ databases">
        <title>Next Generation Sequencing and Analysis of the Genome of Puccinia sorghi L Schw, the Causal Agent of Maize Common Rust.</title>
        <authorList>
            <person name="Rochi L."/>
            <person name="Burguener G."/>
            <person name="Darino M."/>
            <person name="Turjanski A."/>
            <person name="Kreff E."/>
            <person name="Dieguez M.J."/>
            <person name="Sacco F."/>
        </authorList>
    </citation>
    <scope>NUCLEOTIDE SEQUENCE [LARGE SCALE GENOMIC DNA]</scope>
    <source>
        <strain evidence="2 3">RO10H11247</strain>
    </source>
</reference>
<gene>
    <name evidence="2" type="ORF">VP01_2065g1</name>
</gene>
<evidence type="ECO:0000313" key="2">
    <source>
        <dbReference type="EMBL" id="KNZ57816.1"/>
    </source>
</evidence>
<organism evidence="2 3">
    <name type="scientific">Puccinia sorghi</name>
    <dbReference type="NCBI Taxonomy" id="27349"/>
    <lineage>
        <taxon>Eukaryota</taxon>
        <taxon>Fungi</taxon>
        <taxon>Dikarya</taxon>
        <taxon>Basidiomycota</taxon>
        <taxon>Pucciniomycotina</taxon>
        <taxon>Pucciniomycetes</taxon>
        <taxon>Pucciniales</taxon>
        <taxon>Pucciniaceae</taxon>
        <taxon>Puccinia</taxon>
    </lineage>
</organism>
<sequence>MLCFWIVSLRLTVHLFFPTILPSFLPSQHQSPILIALLSPFKHFLAVETNNPDLFPVPQVFKQWRQTAILEAPAWEENLTNCFPLTIKLKSKSGPDKNKYY</sequence>
<evidence type="ECO:0000256" key="1">
    <source>
        <dbReference type="SAM" id="SignalP"/>
    </source>
</evidence>
<name>A0A0L6VAJ9_9BASI</name>
<keyword evidence="1" id="KW-0732">Signal</keyword>
<comment type="caution">
    <text evidence="2">The sequence shown here is derived from an EMBL/GenBank/DDBJ whole genome shotgun (WGS) entry which is preliminary data.</text>
</comment>
<dbReference type="AlphaFoldDB" id="A0A0L6VAJ9"/>
<feature type="signal peptide" evidence="1">
    <location>
        <begin position="1"/>
        <end position="15"/>
    </location>
</feature>
<proteinExistence type="predicted"/>
<dbReference type="Proteomes" id="UP000037035">
    <property type="component" value="Unassembled WGS sequence"/>
</dbReference>
<evidence type="ECO:0000313" key="3">
    <source>
        <dbReference type="Proteomes" id="UP000037035"/>
    </source>
</evidence>